<protein>
    <submittedName>
        <fullName evidence="1">1087_t:CDS:1</fullName>
    </submittedName>
</protein>
<reference evidence="1" key="1">
    <citation type="submission" date="2021-06" db="EMBL/GenBank/DDBJ databases">
        <authorList>
            <person name="Kallberg Y."/>
            <person name="Tangrot J."/>
            <person name="Rosling A."/>
        </authorList>
    </citation>
    <scope>NUCLEOTIDE SEQUENCE</scope>
    <source>
        <strain evidence="1">IL203A</strain>
    </source>
</reference>
<evidence type="ECO:0000313" key="1">
    <source>
        <dbReference type="EMBL" id="CAG8518677.1"/>
    </source>
</evidence>
<evidence type="ECO:0000313" key="2">
    <source>
        <dbReference type="Proteomes" id="UP000789702"/>
    </source>
</evidence>
<keyword evidence="2" id="KW-1185">Reference proteome</keyword>
<name>A0ACA9L9W8_9GLOM</name>
<accession>A0ACA9L9W8</accession>
<organism evidence="1 2">
    <name type="scientific">Dentiscutata heterogama</name>
    <dbReference type="NCBI Taxonomy" id="1316150"/>
    <lineage>
        <taxon>Eukaryota</taxon>
        <taxon>Fungi</taxon>
        <taxon>Fungi incertae sedis</taxon>
        <taxon>Mucoromycota</taxon>
        <taxon>Glomeromycotina</taxon>
        <taxon>Glomeromycetes</taxon>
        <taxon>Diversisporales</taxon>
        <taxon>Gigasporaceae</taxon>
        <taxon>Dentiscutata</taxon>
    </lineage>
</organism>
<comment type="caution">
    <text evidence="1">The sequence shown here is derived from an EMBL/GenBank/DDBJ whole genome shotgun (WGS) entry which is preliminary data.</text>
</comment>
<feature type="non-terminal residue" evidence="1">
    <location>
        <position position="1"/>
    </location>
</feature>
<dbReference type="EMBL" id="CAJVPU010003475">
    <property type="protein sequence ID" value="CAG8518677.1"/>
    <property type="molecule type" value="Genomic_DNA"/>
</dbReference>
<dbReference type="Proteomes" id="UP000789702">
    <property type="component" value="Unassembled WGS sequence"/>
</dbReference>
<sequence>KINFDDNVESNEIMNNQVKEKENHLEGYRKVHKGVYEEVQWKDYKKENNDKSTRQTTKKDDEVPKPLVTVAEVYSAMKIIVCYKEQENSESNLSLKELEFLKKLFKKYNHVNKKSKKQSRITSFFTSQDSYSNDLYLQNFYLQDSYPQDPSQDLYSQDSYPQNSYLMTHIL</sequence>
<gene>
    <name evidence="1" type="ORF">DHETER_LOCUS3807</name>
</gene>
<proteinExistence type="predicted"/>